<reference evidence="12" key="3">
    <citation type="submission" date="2023-03" db="EMBL/GenBank/DDBJ databases">
        <authorList>
            <person name="Shen W."/>
            <person name="Cai J."/>
        </authorList>
    </citation>
    <scope>NUCLEOTIDE SEQUENCE</scope>
    <source>
        <strain evidence="12">B1010-2</strain>
    </source>
</reference>
<dbReference type="EMBL" id="LEQJ01000009">
    <property type="protein sequence ID" value="RBS31397.1"/>
    <property type="molecule type" value="Genomic_DNA"/>
</dbReference>
<dbReference type="Proteomes" id="UP000253144">
    <property type="component" value="Unassembled WGS sequence"/>
</dbReference>
<comment type="caution">
    <text evidence="11">The sequence shown here is derived from an EMBL/GenBank/DDBJ whole genome shotgun (WGS) entry which is preliminary data.</text>
</comment>
<dbReference type="InterPro" id="IPR007387">
    <property type="entry name" value="TRAP_DctQ"/>
</dbReference>
<evidence type="ECO:0000256" key="3">
    <source>
        <dbReference type="ARBA" id="ARBA00022475"/>
    </source>
</evidence>
<dbReference type="EMBL" id="LRHK01000001">
    <property type="protein sequence ID" value="KWX19338.1"/>
    <property type="molecule type" value="Genomic_DNA"/>
</dbReference>
<dbReference type="PANTHER" id="PTHR35011:SF2">
    <property type="entry name" value="2,3-DIKETO-L-GULONATE TRAP TRANSPORTER SMALL PERMEASE PROTEIN YIAM"/>
    <property type="match status" value="1"/>
</dbReference>
<sequence length="159" mass="17309">MKMILNKVLEILGAVLLVGMVAVVLWQVFSRTVLGNPNTVTEELVRFGLVWFAMLSSAYVVGQKAHLAVTVLSEKLSGKKSKILEVVVQSLFLVFAAIIMVYGGWNAVTLTMGQISPSLSIPMGYVYLSIPVSGILIIIYSLINLIDTLSNKPAIQEKI</sequence>
<evidence type="ECO:0000313" key="14">
    <source>
        <dbReference type="Proteomes" id="UP000070452"/>
    </source>
</evidence>
<comment type="similarity">
    <text evidence="8">Belongs to the TRAP transporter small permease family.</text>
</comment>
<evidence type="ECO:0000256" key="7">
    <source>
        <dbReference type="ARBA" id="ARBA00023136"/>
    </source>
</evidence>
<evidence type="ECO:0000313" key="13">
    <source>
        <dbReference type="EMBL" id="RBS31397.1"/>
    </source>
</evidence>
<dbReference type="PANTHER" id="PTHR35011">
    <property type="entry name" value="2,3-DIKETO-L-GULONATE TRAP TRANSPORTER SMALL PERMEASE PROTEIN YIAM"/>
    <property type="match status" value="1"/>
</dbReference>
<evidence type="ECO:0000256" key="9">
    <source>
        <dbReference type="SAM" id="Phobius"/>
    </source>
</evidence>
<keyword evidence="3" id="KW-1003">Cell membrane</keyword>
<feature type="transmembrane region" description="Helical" evidence="9">
    <location>
        <begin position="12"/>
        <end position="29"/>
    </location>
</feature>
<evidence type="ECO:0000313" key="11">
    <source>
        <dbReference type="EMBL" id="KWX19338.1"/>
    </source>
</evidence>
<evidence type="ECO:0000256" key="8">
    <source>
        <dbReference type="ARBA" id="ARBA00038436"/>
    </source>
</evidence>
<feature type="domain" description="Tripartite ATP-independent periplasmic transporters DctQ component" evidence="10">
    <location>
        <begin position="20"/>
        <end position="149"/>
    </location>
</feature>
<dbReference type="InterPro" id="IPR055348">
    <property type="entry name" value="DctQ"/>
</dbReference>
<dbReference type="GO" id="GO:0015740">
    <property type="term" value="P:C4-dicarboxylate transport"/>
    <property type="evidence" value="ECO:0007669"/>
    <property type="project" value="TreeGrafter"/>
</dbReference>
<protein>
    <submittedName>
        <fullName evidence="11">C4-dicarboxylate ABC transporter</fullName>
    </submittedName>
    <submittedName>
        <fullName evidence="13">TRAP dicarboxylate transporter subunit DctQ</fullName>
    </submittedName>
    <submittedName>
        <fullName evidence="12">TRAP transporter small permease</fullName>
    </submittedName>
</protein>
<evidence type="ECO:0000313" key="15">
    <source>
        <dbReference type="Proteomes" id="UP000253144"/>
    </source>
</evidence>
<keyword evidence="6 9" id="KW-1133">Transmembrane helix</keyword>
<evidence type="ECO:0000256" key="4">
    <source>
        <dbReference type="ARBA" id="ARBA00022519"/>
    </source>
</evidence>
<name>A0A132PAG7_ENTFC</name>
<keyword evidence="4" id="KW-0997">Cell inner membrane</keyword>
<evidence type="ECO:0000256" key="2">
    <source>
        <dbReference type="ARBA" id="ARBA00022448"/>
    </source>
</evidence>
<comment type="subcellular location">
    <subcellularLocation>
        <location evidence="1">Cell inner membrane</location>
        <topology evidence="1">Multi-pass membrane protein</topology>
    </subcellularLocation>
</comment>
<dbReference type="RefSeq" id="WP_002298323.1">
    <property type="nucleotide sequence ID" value="NZ_CP011828.1"/>
</dbReference>
<evidence type="ECO:0000256" key="6">
    <source>
        <dbReference type="ARBA" id="ARBA00022989"/>
    </source>
</evidence>
<reference evidence="13 15" key="1">
    <citation type="submission" date="2015-06" db="EMBL/GenBank/DDBJ databases">
        <title>The Genome Sequence of Enterococcus faecium 131EA1.</title>
        <authorList>
            <consortium name="The Broad Institute Genomics Platform"/>
            <consortium name="The Broad Institute Genome Sequencing Center for Infectious Disease"/>
            <person name="Earl A.M."/>
            <person name="Van Tyne D."/>
            <person name="Lebreton F."/>
            <person name="Saavedra J.T."/>
            <person name="Gilmore M.S."/>
            <person name="Manson Mcguire A."/>
            <person name="Clock S."/>
            <person name="Crupain M."/>
            <person name="Rangan U."/>
            <person name="Young S."/>
            <person name="Abouelleil A."/>
            <person name="Cao P."/>
            <person name="Chapman S.B."/>
            <person name="Griggs A."/>
            <person name="Priest M."/>
            <person name="Shea T."/>
            <person name="Wortman J."/>
            <person name="Nusbaum C."/>
            <person name="Birren B."/>
        </authorList>
    </citation>
    <scope>NUCLEOTIDE SEQUENCE [LARGE SCALE GENOMIC DNA]</scope>
    <source>
        <strain evidence="13 15">131EA1</strain>
    </source>
</reference>
<dbReference type="GO" id="GO:0005886">
    <property type="term" value="C:plasma membrane"/>
    <property type="evidence" value="ECO:0007669"/>
    <property type="project" value="UniProtKB-SubCell"/>
</dbReference>
<evidence type="ECO:0000256" key="1">
    <source>
        <dbReference type="ARBA" id="ARBA00004429"/>
    </source>
</evidence>
<dbReference type="PATRIC" id="fig|1352.770.peg.2506"/>
<dbReference type="Proteomes" id="UP000070452">
    <property type="component" value="Unassembled WGS sequence"/>
</dbReference>
<dbReference type="Proteomes" id="UP001260956">
    <property type="component" value="Unassembled WGS sequence"/>
</dbReference>
<feature type="transmembrane region" description="Helical" evidence="9">
    <location>
        <begin position="44"/>
        <end position="62"/>
    </location>
</feature>
<keyword evidence="5 9" id="KW-0812">Transmembrane</keyword>
<keyword evidence="2" id="KW-0813">Transport</keyword>
<dbReference type="GO" id="GO:0022857">
    <property type="term" value="F:transmembrane transporter activity"/>
    <property type="evidence" value="ECO:0007669"/>
    <property type="project" value="TreeGrafter"/>
</dbReference>
<evidence type="ECO:0000256" key="5">
    <source>
        <dbReference type="ARBA" id="ARBA00022692"/>
    </source>
</evidence>
<dbReference type="AlphaFoldDB" id="A0A132PAG7"/>
<evidence type="ECO:0000313" key="12">
    <source>
        <dbReference type="EMBL" id="MDT2370333.1"/>
    </source>
</evidence>
<dbReference type="EMBL" id="JARPTX010000029">
    <property type="protein sequence ID" value="MDT2370333.1"/>
    <property type="molecule type" value="Genomic_DNA"/>
</dbReference>
<dbReference type="Pfam" id="PF04290">
    <property type="entry name" value="DctQ"/>
    <property type="match status" value="1"/>
</dbReference>
<reference evidence="11 14" key="2">
    <citation type="submission" date="2016-01" db="EMBL/GenBank/DDBJ databases">
        <title>Molecular Mechanisms for transfer of large genomic segments between Enterococcus faecium strains.</title>
        <authorList>
            <person name="Garcia-Solache M.A."/>
            <person name="Lebreton F."/>
            <person name="Mclaughlin R.E."/>
            <person name="Whiteaker J.D."/>
            <person name="Gilmore M.S."/>
            <person name="Rice L.B."/>
        </authorList>
    </citation>
    <scope>NUCLEOTIDE SEQUENCE [LARGE SCALE GENOMIC DNA]</scope>
    <source>
        <strain evidence="11 14">D344RRF x C68</strain>
    </source>
</reference>
<keyword evidence="7 9" id="KW-0472">Membrane</keyword>
<feature type="transmembrane region" description="Helical" evidence="9">
    <location>
        <begin position="125"/>
        <end position="146"/>
    </location>
</feature>
<organism evidence="11 14">
    <name type="scientific">Enterococcus faecium</name>
    <name type="common">Streptococcus faecium</name>
    <dbReference type="NCBI Taxonomy" id="1352"/>
    <lineage>
        <taxon>Bacteria</taxon>
        <taxon>Bacillati</taxon>
        <taxon>Bacillota</taxon>
        <taxon>Bacilli</taxon>
        <taxon>Lactobacillales</taxon>
        <taxon>Enterococcaceae</taxon>
        <taxon>Enterococcus</taxon>
    </lineage>
</organism>
<gene>
    <name evidence="11" type="ORF">AWT83_02465</name>
    <name evidence="13" type="ORF">EB12_01582</name>
    <name evidence="12" type="ORF">P6Z85_09255</name>
</gene>
<proteinExistence type="inferred from homology"/>
<feature type="transmembrane region" description="Helical" evidence="9">
    <location>
        <begin position="83"/>
        <end position="105"/>
    </location>
</feature>
<accession>A0A132PAG7</accession>
<evidence type="ECO:0000259" key="10">
    <source>
        <dbReference type="Pfam" id="PF04290"/>
    </source>
</evidence>